<evidence type="ECO:0000313" key="3">
    <source>
        <dbReference type="EMBL" id="PRE55957.1"/>
    </source>
</evidence>
<evidence type="ECO:0000259" key="2">
    <source>
        <dbReference type="Pfam" id="PF18902"/>
    </source>
</evidence>
<dbReference type="InterPro" id="IPR043717">
    <property type="entry name" value="DUF5658"/>
</dbReference>
<accession>A0AB37B3R3</accession>
<feature type="domain" description="DUF5658" evidence="2">
    <location>
        <begin position="21"/>
        <end position="108"/>
    </location>
</feature>
<feature type="transmembrane region" description="Helical" evidence="1">
    <location>
        <begin position="59"/>
        <end position="78"/>
    </location>
</feature>
<keyword evidence="1" id="KW-0812">Transmembrane</keyword>
<name>A0AB37B3R3_9BURK</name>
<dbReference type="AlphaFoldDB" id="A0AB37B3R3"/>
<reference evidence="3 4" key="1">
    <citation type="submission" date="2018-03" db="EMBL/GenBank/DDBJ databases">
        <authorList>
            <person name="Nguyen K."/>
            <person name="Fouts D."/>
            <person name="Sutton G."/>
        </authorList>
    </citation>
    <scope>NUCLEOTIDE SEQUENCE [LARGE SCALE GENOMIC DNA]</scope>
    <source>
        <strain evidence="3 4">AU14328</strain>
    </source>
</reference>
<dbReference type="Proteomes" id="UP000237811">
    <property type="component" value="Unassembled WGS sequence"/>
</dbReference>
<comment type="caution">
    <text evidence="3">The sequence shown here is derived from an EMBL/GenBank/DDBJ whole genome shotgun (WGS) entry which is preliminary data.</text>
</comment>
<dbReference type="Pfam" id="PF18902">
    <property type="entry name" value="DUF5658"/>
    <property type="match status" value="1"/>
</dbReference>
<evidence type="ECO:0000313" key="4">
    <source>
        <dbReference type="Proteomes" id="UP000237811"/>
    </source>
</evidence>
<organism evidence="3 4">
    <name type="scientific">Burkholderia multivorans</name>
    <dbReference type="NCBI Taxonomy" id="87883"/>
    <lineage>
        <taxon>Bacteria</taxon>
        <taxon>Pseudomonadati</taxon>
        <taxon>Pseudomonadota</taxon>
        <taxon>Betaproteobacteria</taxon>
        <taxon>Burkholderiales</taxon>
        <taxon>Burkholderiaceae</taxon>
        <taxon>Burkholderia</taxon>
        <taxon>Burkholderia cepacia complex</taxon>
    </lineage>
</organism>
<keyword evidence="1" id="KW-1133">Transmembrane helix</keyword>
<protein>
    <recommendedName>
        <fullName evidence="2">DUF5658 domain-containing protein</fullName>
    </recommendedName>
</protein>
<keyword evidence="1" id="KW-0472">Membrane</keyword>
<feature type="transmembrane region" description="Helical" evidence="1">
    <location>
        <begin position="90"/>
        <end position="109"/>
    </location>
</feature>
<gene>
    <name evidence="3" type="ORF">C6P99_00885</name>
</gene>
<sequence>MRIDHCKSVLSRYRTPSLLGVVATLQILDWHSTLTAPHTRGETNRLINWLVQWVSFESAVSTFKLLCLAMLLYGFLFWRKHKGLYETEFALALGVVAVVYGGVVFNNYVA</sequence>
<evidence type="ECO:0000256" key="1">
    <source>
        <dbReference type="SAM" id="Phobius"/>
    </source>
</evidence>
<dbReference type="RefSeq" id="WP_009688604.1">
    <property type="nucleotide sequence ID" value="NZ_CADFGT010000010.1"/>
</dbReference>
<dbReference type="EMBL" id="PVFR01000005">
    <property type="protein sequence ID" value="PRE55957.1"/>
    <property type="molecule type" value="Genomic_DNA"/>
</dbReference>
<proteinExistence type="predicted"/>